<sequence length="147" mass="16487">MEDIDTEPSRTLPNFPDLLPTPCHSARSRRIKVPDQNNRIFEVLRTVAPQPQTPDPISSCKRQRTLGLGLAMLLVTAIDQSHFSQLTLPLPHLSGRIPAGVNRASDTRTLNMVQEECWNCRRTPHRPTEAMSSDPGNLLTKKKPAFQ</sequence>
<accession>A0A7J8AVG7</accession>
<feature type="region of interest" description="Disordered" evidence="1">
    <location>
        <begin position="124"/>
        <end position="147"/>
    </location>
</feature>
<name>A0A7J8AVG7_RHIFE</name>
<proteinExistence type="predicted"/>
<evidence type="ECO:0000313" key="3">
    <source>
        <dbReference type="Proteomes" id="UP000585614"/>
    </source>
</evidence>
<dbReference type="Proteomes" id="UP000585614">
    <property type="component" value="Unassembled WGS sequence"/>
</dbReference>
<organism evidence="2 3">
    <name type="scientific">Rhinolophus ferrumequinum</name>
    <name type="common">Greater horseshoe bat</name>
    <dbReference type="NCBI Taxonomy" id="59479"/>
    <lineage>
        <taxon>Eukaryota</taxon>
        <taxon>Metazoa</taxon>
        <taxon>Chordata</taxon>
        <taxon>Craniata</taxon>
        <taxon>Vertebrata</taxon>
        <taxon>Euteleostomi</taxon>
        <taxon>Mammalia</taxon>
        <taxon>Eutheria</taxon>
        <taxon>Laurasiatheria</taxon>
        <taxon>Chiroptera</taxon>
        <taxon>Yinpterochiroptera</taxon>
        <taxon>Rhinolophoidea</taxon>
        <taxon>Rhinolophidae</taxon>
        <taxon>Rhinolophinae</taxon>
        <taxon>Rhinolophus</taxon>
    </lineage>
</organism>
<evidence type="ECO:0000256" key="1">
    <source>
        <dbReference type="SAM" id="MobiDB-lite"/>
    </source>
</evidence>
<dbReference type="EMBL" id="JACAGC010000001">
    <property type="protein sequence ID" value="KAF6390269.1"/>
    <property type="molecule type" value="Genomic_DNA"/>
</dbReference>
<protein>
    <submittedName>
        <fullName evidence="2">Uncharacterized protein</fullName>
    </submittedName>
</protein>
<gene>
    <name evidence="2" type="ORF">mRhiFer1_007844</name>
</gene>
<comment type="caution">
    <text evidence="2">The sequence shown here is derived from an EMBL/GenBank/DDBJ whole genome shotgun (WGS) entry which is preliminary data.</text>
</comment>
<evidence type="ECO:0000313" key="2">
    <source>
        <dbReference type="EMBL" id="KAF6390269.1"/>
    </source>
</evidence>
<reference evidence="2 3" key="1">
    <citation type="journal article" date="2020" name="Nature">
        <title>Six reference-quality genomes reveal evolution of bat adaptations.</title>
        <authorList>
            <person name="Jebb D."/>
            <person name="Huang Z."/>
            <person name="Pippel M."/>
            <person name="Hughes G.M."/>
            <person name="Lavrichenko K."/>
            <person name="Devanna P."/>
            <person name="Winkler S."/>
            <person name="Jermiin L.S."/>
            <person name="Skirmuntt E.C."/>
            <person name="Katzourakis A."/>
            <person name="Burkitt-Gray L."/>
            <person name="Ray D.A."/>
            <person name="Sullivan K.A.M."/>
            <person name="Roscito J.G."/>
            <person name="Kirilenko B.M."/>
            <person name="Davalos L.M."/>
            <person name="Corthals A.P."/>
            <person name="Power M.L."/>
            <person name="Jones G."/>
            <person name="Ransome R.D."/>
            <person name="Dechmann D.K.N."/>
            <person name="Locatelli A.G."/>
            <person name="Puechmaille S.J."/>
            <person name="Fedrigo O."/>
            <person name="Jarvis E.D."/>
            <person name="Hiller M."/>
            <person name="Vernes S.C."/>
            <person name="Myers E.W."/>
            <person name="Teeling E.C."/>
        </authorList>
    </citation>
    <scope>NUCLEOTIDE SEQUENCE [LARGE SCALE GENOMIC DNA]</scope>
    <source>
        <strain evidence="2">MRhiFer1</strain>
        <tissue evidence="2">Lung</tissue>
    </source>
</reference>
<dbReference type="AlphaFoldDB" id="A0A7J8AVG7"/>